<evidence type="ECO:0000313" key="14">
    <source>
        <dbReference type="Proteomes" id="UP001231518"/>
    </source>
</evidence>
<feature type="compositionally biased region" description="Basic and acidic residues" evidence="11">
    <location>
        <begin position="417"/>
        <end position="446"/>
    </location>
</feature>
<keyword evidence="7" id="KW-0449">Lipoprotein</keyword>
<dbReference type="EMBL" id="JARGEI010000002">
    <property type="protein sequence ID" value="KAJ8735762.1"/>
    <property type="molecule type" value="Genomic_DNA"/>
</dbReference>
<comment type="catalytic activity">
    <reaction evidence="10">
        <text>S-hexadecanoyl-L-cysteinyl-[protein] + H2O = L-cysteinyl-[protein] + hexadecanoate + H(+)</text>
        <dbReference type="Rhea" id="RHEA:19233"/>
        <dbReference type="Rhea" id="RHEA-COMP:10131"/>
        <dbReference type="Rhea" id="RHEA-COMP:11032"/>
        <dbReference type="ChEBI" id="CHEBI:7896"/>
        <dbReference type="ChEBI" id="CHEBI:15377"/>
        <dbReference type="ChEBI" id="CHEBI:15378"/>
        <dbReference type="ChEBI" id="CHEBI:29950"/>
        <dbReference type="ChEBI" id="CHEBI:74151"/>
        <dbReference type="EC" id="3.1.2.22"/>
    </reaction>
</comment>
<dbReference type="FunFam" id="3.40.50.1820:FF:000008">
    <property type="entry name" value="Alpha/beta hydrolase domain-containing protein 17B"/>
    <property type="match status" value="1"/>
</dbReference>
<feature type="domain" description="Serine aminopeptidase S33" evidence="12">
    <location>
        <begin position="92"/>
        <end position="200"/>
    </location>
</feature>
<proteinExistence type="inferred from homology"/>
<feature type="compositionally biased region" description="Basic and acidic residues" evidence="11">
    <location>
        <begin position="362"/>
        <end position="373"/>
    </location>
</feature>
<comment type="subcellular location">
    <subcellularLocation>
        <location evidence="1">Cell membrane</location>
    </subcellularLocation>
    <subcellularLocation>
        <location evidence="9">Endomembrane system</location>
        <topology evidence="9">Lipid-anchor</topology>
        <orientation evidence="9">Cytoplasmic side</orientation>
    </subcellularLocation>
</comment>
<evidence type="ECO:0000256" key="4">
    <source>
        <dbReference type="ARBA" id="ARBA00022801"/>
    </source>
</evidence>
<dbReference type="PANTHER" id="PTHR12277">
    <property type="entry name" value="ALPHA/BETA HYDROLASE DOMAIN-CONTAINING PROTEIN"/>
    <property type="match status" value="1"/>
</dbReference>
<comment type="similarity">
    <text evidence="8">Belongs to the AB hydrolase superfamily. ABHD17 family.</text>
</comment>
<feature type="compositionally biased region" description="Low complexity" evidence="11">
    <location>
        <begin position="394"/>
        <end position="406"/>
    </location>
</feature>
<dbReference type="SUPFAM" id="SSF53474">
    <property type="entry name" value="alpha/beta-Hydrolases"/>
    <property type="match status" value="1"/>
</dbReference>
<feature type="region of interest" description="Disordered" evidence="11">
    <location>
        <begin position="298"/>
        <end position="451"/>
    </location>
</feature>
<evidence type="ECO:0000256" key="3">
    <source>
        <dbReference type="ARBA" id="ARBA00022475"/>
    </source>
</evidence>
<feature type="region of interest" description="Disordered" evidence="11">
    <location>
        <begin position="495"/>
        <end position="525"/>
    </location>
</feature>
<evidence type="ECO:0000256" key="6">
    <source>
        <dbReference type="ARBA" id="ARBA00023139"/>
    </source>
</evidence>
<evidence type="ECO:0000256" key="7">
    <source>
        <dbReference type="ARBA" id="ARBA00023288"/>
    </source>
</evidence>
<sequence length="554" mass="61314">MIRNRNFFSELCCLFCCPPCPGKIAAKLAFLPPEPTYAFTPDETGSKFSLTLTERAEWQYSEREKENIEGFYSRTTRGNRIACLFVRCSPNARFTILFSHGNAVDLGQMSSFYLGLGTRINCNIFSYDYSGYGVSGGKPSEKNLYADIDAAWQALRTRYGISPENIILYGQSIGTVPTVDLAARYEVGAVVLHSPLMSGMRVAFPNTKRTWFFDAFPSIDKIPKVTSPVLVIHGTEDEVIDFSHGLAIYERCPRAVEPLWVEGAGHNDVELFNQYLERLKRFVSVDDVTPACRVLTPRARSHSERPRVLSPSHAAVASVTDTPSTSDTPSSPTPTPHVLTPRIVRSERSSPDASSLALNDGAEPRLRGRDRSGSDAVSVLGNPWRKMSDVDLNATGGRSRASGRGTLDPWVRNATQRPDKKTDLPASREDVGRAASDSEQKREVPSFKRGKLERRSPVVCETCGNESCECWRTGWARQARAARSLGAQCTCEVVSRSPRPSPARLRPRAPPRALSDDEDRPRRLYKSASQKVICTSVDGDRAKKLVDPLLETTC</sequence>
<evidence type="ECO:0000256" key="1">
    <source>
        <dbReference type="ARBA" id="ARBA00004236"/>
    </source>
</evidence>
<keyword evidence="3" id="KW-1003">Cell membrane</keyword>
<dbReference type="Pfam" id="PF12146">
    <property type="entry name" value="Hydrolase_4"/>
    <property type="match status" value="1"/>
</dbReference>
<feature type="compositionally biased region" description="Low complexity" evidence="11">
    <location>
        <begin position="495"/>
        <end position="504"/>
    </location>
</feature>
<evidence type="ECO:0000256" key="11">
    <source>
        <dbReference type="SAM" id="MobiDB-lite"/>
    </source>
</evidence>
<feature type="compositionally biased region" description="Low complexity" evidence="11">
    <location>
        <begin position="315"/>
        <end position="330"/>
    </location>
</feature>
<comment type="caution">
    <text evidence="13">The sequence shown here is derived from an EMBL/GenBank/DDBJ whole genome shotgun (WGS) entry which is preliminary data.</text>
</comment>
<keyword evidence="6" id="KW-0564">Palmitate</keyword>
<dbReference type="GO" id="GO:0008474">
    <property type="term" value="F:palmitoyl-(protein) hydrolase activity"/>
    <property type="evidence" value="ECO:0007669"/>
    <property type="project" value="UniProtKB-EC"/>
</dbReference>
<evidence type="ECO:0000256" key="5">
    <source>
        <dbReference type="ARBA" id="ARBA00023136"/>
    </source>
</evidence>
<dbReference type="GO" id="GO:0010008">
    <property type="term" value="C:endosome membrane"/>
    <property type="evidence" value="ECO:0007669"/>
    <property type="project" value="TreeGrafter"/>
</dbReference>
<evidence type="ECO:0000256" key="10">
    <source>
        <dbReference type="ARBA" id="ARBA00047337"/>
    </source>
</evidence>
<organism evidence="13 14">
    <name type="scientific">Mythimna separata</name>
    <name type="common">Oriental armyworm</name>
    <name type="synonym">Pseudaletia separata</name>
    <dbReference type="NCBI Taxonomy" id="271217"/>
    <lineage>
        <taxon>Eukaryota</taxon>
        <taxon>Metazoa</taxon>
        <taxon>Ecdysozoa</taxon>
        <taxon>Arthropoda</taxon>
        <taxon>Hexapoda</taxon>
        <taxon>Insecta</taxon>
        <taxon>Pterygota</taxon>
        <taxon>Neoptera</taxon>
        <taxon>Endopterygota</taxon>
        <taxon>Lepidoptera</taxon>
        <taxon>Glossata</taxon>
        <taxon>Ditrysia</taxon>
        <taxon>Noctuoidea</taxon>
        <taxon>Noctuidae</taxon>
        <taxon>Noctuinae</taxon>
        <taxon>Hadenini</taxon>
        <taxon>Mythimna</taxon>
    </lineage>
</organism>
<gene>
    <name evidence="13" type="ORF">PYW07_007382</name>
</gene>
<keyword evidence="14" id="KW-1185">Reference proteome</keyword>
<accession>A0AAD8DZZ0</accession>
<keyword evidence="4" id="KW-0378">Hydrolase</keyword>
<evidence type="ECO:0000256" key="8">
    <source>
        <dbReference type="ARBA" id="ARBA00038397"/>
    </source>
</evidence>
<name>A0AAD8DZZ0_MYTSE</name>
<dbReference type="PANTHER" id="PTHR12277:SF81">
    <property type="entry name" value="PROTEIN ABHD13"/>
    <property type="match status" value="1"/>
</dbReference>
<protein>
    <recommendedName>
        <fullName evidence="2">palmitoyl-protein hydrolase</fullName>
        <ecNumber evidence="2">3.1.2.22</ecNumber>
    </recommendedName>
</protein>
<dbReference type="Gene3D" id="3.40.50.1820">
    <property type="entry name" value="alpha/beta hydrolase"/>
    <property type="match status" value="1"/>
</dbReference>
<dbReference type="Proteomes" id="UP001231518">
    <property type="component" value="Chromosome 2"/>
</dbReference>
<dbReference type="AlphaFoldDB" id="A0AAD8DZZ0"/>
<reference evidence="13" key="1">
    <citation type="submission" date="2023-03" db="EMBL/GenBank/DDBJ databases">
        <title>Chromosome-level genomes of two armyworms, Mythimna separata and Mythimna loreyi, provide insights into the biosynthesis and reception of sex pheromones.</title>
        <authorList>
            <person name="Zhao H."/>
        </authorList>
    </citation>
    <scope>NUCLEOTIDE SEQUENCE</scope>
    <source>
        <strain evidence="13">BeijingLab</strain>
        <tissue evidence="13">Pupa</tissue>
    </source>
</reference>
<evidence type="ECO:0000259" key="12">
    <source>
        <dbReference type="Pfam" id="PF12146"/>
    </source>
</evidence>
<dbReference type="EC" id="3.1.2.22" evidence="2"/>
<dbReference type="GO" id="GO:0005886">
    <property type="term" value="C:plasma membrane"/>
    <property type="evidence" value="ECO:0007669"/>
    <property type="project" value="UniProtKB-SubCell"/>
</dbReference>
<dbReference type="InterPro" id="IPR029058">
    <property type="entry name" value="AB_hydrolase_fold"/>
</dbReference>
<evidence type="ECO:0000256" key="9">
    <source>
        <dbReference type="ARBA" id="ARBA00046278"/>
    </source>
</evidence>
<dbReference type="InterPro" id="IPR022742">
    <property type="entry name" value="Hydrolase_4"/>
</dbReference>
<evidence type="ECO:0000313" key="13">
    <source>
        <dbReference type="EMBL" id="KAJ8735762.1"/>
    </source>
</evidence>
<keyword evidence="5" id="KW-0472">Membrane</keyword>
<evidence type="ECO:0000256" key="2">
    <source>
        <dbReference type="ARBA" id="ARBA00012423"/>
    </source>
</evidence>